<evidence type="ECO:0000313" key="1">
    <source>
        <dbReference type="EMBL" id="MBK1867331.1"/>
    </source>
</evidence>
<name>A0ACC5R3T7_9HYPH</name>
<evidence type="ECO:0000313" key="2">
    <source>
        <dbReference type="Proteomes" id="UP000616151"/>
    </source>
</evidence>
<gene>
    <name evidence="1" type="ORF">JHL16_13325</name>
</gene>
<reference evidence="1" key="1">
    <citation type="submission" date="2021-01" db="EMBL/GenBank/DDBJ databases">
        <authorList>
            <person name="Sun Q."/>
        </authorList>
    </citation>
    <scope>NUCLEOTIDE SEQUENCE</scope>
    <source>
        <strain evidence="1">YIM B02566</strain>
    </source>
</reference>
<dbReference type="EMBL" id="JAENHL010000007">
    <property type="protein sequence ID" value="MBK1867331.1"/>
    <property type="molecule type" value="Genomic_DNA"/>
</dbReference>
<proteinExistence type="predicted"/>
<accession>A0ACC5R3T7</accession>
<keyword evidence="2" id="KW-1185">Reference proteome</keyword>
<protein>
    <submittedName>
        <fullName evidence="1">PepSY domain-containing protein</fullName>
    </submittedName>
</protein>
<comment type="caution">
    <text evidence="1">The sequence shown here is derived from an EMBL/GenBank/DDBJ whole genome shotgun (WGS) entry which is preliminary data.</text>
</comment>
<organism evidence="1 2">
    <name type="scientific">Taklimakanibacter albus</name>
    <dbReference type="NCBI Taxonomy" id="2800327"/>
    <lineage>
        <taxon>Bacteria</taxon>
        <taxon>Pseudomonadati</taxon>
        <taxon>Pseudomonadota</taxon>
        <taxon>Alphaproteobacteria</taxon>
        <taxon>Hyphomicrobiales</taxon>
        <taxon>Aestuariivirgaceae</taxon>
        <taxon>Taklimakanibacter</taxon>
    </lineage>
</organism>
<dbReference type="Proteomes" id="UP000616151">
    <property type="component" value="Unassembled WGS sequence"/>
</dbReference>
<sequence>MSVAELSRDTAAPSTYALYRAVWRWHFYAGLLVLPFLISLAVTGSLYLFKDEINALVYAKELTVTPSDAPYLSPTEIVKRAQIVVPGTAFRYAPPEAADRSAEVGIASESEGRLSVFVNPQTGQVLGRFADSGSSRTPLMQFVKKIHSLEWFGWLPNRIIEIVAGWTLVLVITGFYLWWPRGQTGGVMSIRQKPRQRIFWRDLHAVTGAVAGALIFFLAITGLPWSGFWGAKLNSFADQYGLGYPTQFFSEVPKSDAHSAHMGHAMTQTSWSLENAPMPQSSAGMGEPIGLDKAVSIFDRLGISKGYVIDLPQDGEGVYSASVFPDQVANERVIHLDQYSGKPLFDGGFSELGPIGKAVEFGVSVHQGQEFGLINQLVMLVACLAIIAMAASALVMWWKRRPEGSLGAPRYPQDLRIPRTILVIACAVGIVFPLVGLTLLLALAADFLAPKLFA</sequence>